<sequence>MAPEKPARLPMPNIRDLYKYRFGHGTNLGSVFCLEAWLTGSMFPAGAGSSELAAVTASLQESGLDATIQKFESHWRNYISDGDLDWLVNEAQCNSVRLPIGYWTLGSAYTRGTPFEPVARVYEHAWTAVKDLITRCEARNIGVLVDFHGLPGGANGNDHSGTNSGRAELWENDSFKTLSVDCLHFIASQLRDVDNVIGIQICNEAEGSALNKGLWEFYDRAISAISTVDPSIPIYLSDAWNLPNALSAASGRNNMASNLNPLVIDTHKYFCFSDVDTNKAPKQIIKESETTLSSLPTDEVHKRGASPVVVGEYSCVMSETSWQQSPEQRNALVDSFGRAQSSHYNSSAMGSYFWTYRMDWMPGGEWGFKEQVTKGHIRCPQHLQWTRWQVRLQAKRARDNALRRREETVRSHCEYWDKNYPGEYDHGLFERGWDTGFEDAAALFEMRETMVHLDGGEDAIIGGDKLGSIDLWVLKRLRDAKVEGRFVWEFEHGIRQGLRDFYGLAGVP</sequence>
<dbReference type="PANTHER" id="PTHR31297:SF43">
    <property type="entry name" value="GLUCAN 1,3-BETA-GLUCOSIDASE 3"/>
    <property type="match status" value="1"/>
</dbReference>
<evidence type="ECO:0000313" key="8">
    <source>
        <dbReference type="Proteomes" id="UP000799439"/>
    </source>
</evidence>
<evidence type="ECO:0000256" key="1">
    <source>
        <dbReference type="ARBA" id="ARBA00005641"/>
    </source>
</evidence>
<comment type="similarity">
    <text evidence="1 5">Belongs to the glycosyl hydrolase 5 (cellulase A) family.</text>
</comment>
<keyword evidence="3 5" id="KW-0326">Glycosidase</keyword>
<evidence type="ECO:0000259" key="6">
    <source>
        <dbReference type="Pfam" id="PF00150"/>
    </source>
</evidence>
<dbReference type="PANTHER" id="PTHR31297">
    <property type="entry name" value="GLUCAN ENDO-1,6-BETA-GLUCOSIDASE B"/>
    <property type="match status" value="1"/>
</dbReference>
<dbReference type="GO" id="GO:0009986">
    <property type="term" value="C:cell surface"/>
    <property type="evidence" value="ECO:0007669"/>
    <property type="project" value="TreeGrafter"/>
</dbReference>
<dbReference type="GO" id="GO:0071555">
    <property type="term" value="P:cell wall organization"/>
    <property type="evidence" value="ECO:0007669"/>
    <property type="project" value="UniProtKB-KW"/>
</dbReference>
<gene>
    <name evidence="7" type="ORF">K461DRAFT_287721</name>
</gene>
<comment type="caution">
    <text evidence="7">The sequence shown here is derived from an EMBL/GenBank/DDBJ whole genome shotgun (WGS) entry which is preliminary data.</text>
</comment>
<dbReference type="InterPro" id="IPR017853">
    <property type="entry name" value="GH"/>
</dbReference>
<dbReference type="GO" id="GO:0009251">
    <property type="term" value="P:glucan catabolic process"/>
    <property type="evidence" value="ECO:0007669"/>
    <property type="project" value="TreeGrafter"/>
</dbReference>
<dbReference type="GO" id="GO:0005737">
    <property type="term" value="C:cytoplasm"/>
    <property type="evidence" value="ECO:0007669"/>
    <property type="project" value="UniProtKB-ARBA"/>
</dbReference>
<organism evidence="7 8">
    <name type="scientific">Myriangium duriaei CBS 260.36</name>
    <dbReference type="NCBI Taxonomy" id="1168546"/>
    <lineage>
        <taxon>Eukaryota</taxon>
        <taxon>Fungi</taxon>
        <taxon>Dikarya</taxon>
        <taxon>Ascomycota</taxon>
        <taxon>Pezizomycotina</taxon>
        <taxon>Dothideomycetes</taxon>
        <taxon>Dothideomycetidae</taxon>
        <taxon>Myriangiales</taxon>
        <taxon>Myriangiaceae</taxon>
        <taxon>Myriangium</taxon>
    </lineage>
</organism>
<keyword evidence="2 5" id="KW-0378">Hydrolase</keyword>
<keyword evidence="4" id="KW-0961">Cell wall biogenesis/degradation</keyword>
<dbReference type="InterPro" id="IPR001547">
    <property type="entry name" value="Glyco_hydro_5"/>
</dbReference>
<dbReference type="GO" id="GO:0005576">
    <property type="term" value="C:extracellular region"/>
    <property type="evidence" value="ECO:0007669"/>
    <property type="project" value="TreeGrafter"/>
</dbReference>
<evidence type="ECO:0000256" key="4">
    <source>
        <dbReference type="ARBA" id="ARBA00023316"/>
    </source>
</evidence>
<feature type="domain" description="Glycoside hydrolase family 5" evidence="6">
    <location>
        <begin position="61"/>
        <end position="324"/>
    </location>
</feature>
<dbReference type="FunFam" id="3.20.20.80:FF:000100">
    <property type="entry name" value="Glycoside hydrolase superfamily"/>
    <property type="match status" value="1"/>
</dbReference>
<protein>
    <submittedName>
        <fullName evidence="7">Glycoside hydrolase family 5 protein</fullName>
    </submittedName>
</protein>
<dbReference type="InterPro" id="IPR050386">
    <property type="entry name" value="Glycosyl_hydrolase_5"/>
</dbReference>
<dbReference type="Proteomes" id="UP000799439">
    <property type="component" value="Unassembled WGS sequence"/>
</dbReference>
<dbReference type="Pfam" id="PF00150">
    <property type="entry name" value="Cellulase"/>
    <property type="match status" value="1"/>
</dbReference>
<dbReference type="Gene3D" id="3.20.20.80">
    <property type="entry name" value="Glycosidases"/>
    <property type="match status" value="1"/>
</dbReference>
<dbReference type="SUPFAM" id="SSF51445">
    <property type="entry name" value="(Trans)glycosidases"/>
    <property type="match status" value="1"/>
</dbReference>
<evidence type="ECO:0000313" key="7">
    <source>
        <dbReference type="EMBL" id="KAF2150031.1"/>
    </source>
</evidence>
<dbReference type="GO" id="GO:0046557">
    <property type="term" value="F:glucan endo-1,6-beta-glucosidase activity"/>
    <property type="evidence" value="ECO:0007669"/>
    <property type="project" value="TreeGrafter"/>
</dbReference>
<reference evidence="7" key="1">
    <citation type="journal article" date="2020" name="Stud. Mycol.">
        <title>101 Dothideomycetes genomes: a test case for predicting lifestyles and emergence of pathogens.</title>
        <authorList>
            <person name="Haridas S."/>
            <person name="Albert R."/>
            <person name="Binder M."/>
            <person name="Bloem J."/>
            <person name="Labutti K."/>
            <person name="Salamov A."/>
            <person name="Andreopoulos B."/>
            <person name="Baker S."/>
            <person name="Barry K."/>
            <person name="Bills G."/>
            <person name="Bluhm B."/>
            <person name="Cannon C."/>
            <person name="Castanera R."/>
            <person name="Culley D."/>
            <person name="Daum C."/>
            <person name="Ezra D."/>
            <person name="Gonzalez J."/>
            <person name="Henrissat B."/>
            <person name="Kuo A."/>
            <person name="Liang C."/>
            <person name="Lipzen A."/>
            <person name="Lutzoni F."/>
            <person name="Magnuson J."/>
            <person name="Mondo S."/>
            <person name="Nolan M."/>
            <person name="Ohm R."/>
            <person name="Pangilinan J."/>
            <person name="Park H.-J."/>
            <person name="Ramirez L."/>
            <person name="Alfaro M."/>
            <person name="Sun H."/>
            <person name="Tritt A."/>
            <person name="Yoshinaga Y."/>
            <person name="Zwiers L.-H."/>
            <person name="Turgeon B."/>
            <person name="Goodwin S."/>
            <person name="Spatafora J."/>
            <person name="Crous P."/>
            <person name="Grigoriev I."/>
        </authorList>
    </citation>
    <scope>NUCLEOTIDE SEQUENCE</scope>
    <source>
        <strain evidence="7">CBS 260.36</strain>
    </source>
</reference>
<dbReference type="AlphaFoldDB" id="A0A9P4IUR2"/>
<accession>A0A9P4IUR2</accession>
<dbReference type="OrthoDB" id="1887033at2759"/>
<evidence type="ECO:0000256" key="3">
    <source>
        <dbReference type="ARBA" id="ARBA00023295"/>
    </source>
</evidence>
<evidence type="ECO:0000256" key="5">
    <source>
        <dbReference type="RuleBase" id="RU361153"/>
    </source>
</evidence>
<proteinExistence type="inferred from homology"/>
<keyword evidence="8" id="KW-1185">Reference proteome</keyword>
<dbReference type="EMBL" id="ML996090">
    <property type="protein sequence ID" value="KAF2150031.1"/>
    <property type="molecule type" value="Genomic_DNA"/>
</dbReference>
<name>A0A9P4IUR2_9PEZI</name>
<evidence type="ECO:0000256" key="2">
    <source>
        <dbReference type="ARBA" id="ARBA00022801"/>
    </source>
</evidence>